<evidence type="ECO:0000313" key="1">
    <source>
        <dbReference type="EMBL" id="JAE02945.1"/>
    </source>
</evidence>
<reference evidence="1" key="2">
    <citation type="journal article" date="2015" name="Data Brief">
        <title>Shoot transcriptome of the giant reed, Arundo donax.</title>
        <authorList>
            <person name="Barrero R.A."/>
            <person name="Guerrero F.D."/>
            <person name="Moolhuijzen P."/>
            <person name="Goolsby J.A."/>
            <person name="Tidwell J."/>
            <person name="Bellgard S.E."/>
            <person name="Bellgard M.I."/>
        </authorList>
    </citation>
    <scope>NUCLEOTIDE SEQUENCE</scope>
    <source>
        <tissue evidence="1">Shoot tissue taken approximately 20 cm above the soil surface</tissue>
    </source>
</reference>
<reference evidence="1" key="1">
    <citation type="submission" date="2014-09" db="EMBL/GenBank/DDBJ databases">
        <authorList>
            <person name="Magalhaes I.L.F."/>
            <person name="Oliveira U."/>
            <person name="Santos F.R."/>
            <person name="Vidigal T.H.D.A."/>
            <person name="Brescovit A.D."/>
            <person name="Santos A.J."/>
        </authorList>
    </citation>
    <scope>NUCLEOTIDE SEQUENCE</scope>
    <source>
        <tissue evidence="1">Shoot tissue taken approximately 20 cm above the soil surface</tissue>
    </source>
</reference>
<name>A0A0A9EQB3_ARUDO</name>
<proteinExistence type="predicted"/>
<accession>A0A0A9EQB3</accession>
<organism evidence="1">
    <name type="scientific">Arundo donax</name>
    <name type="common">Giant reed</name>
    <name type="synonym">Donax arundinaceus</name>
    <dbReference type="NCBI Taxonomy" id="35708"/>
    <lineage>
        <taxon>Eukaryota</taxon>
        <taxon>Viridiplantae</taxon>
        <taxon>Streptophyta</taxon>
        <taxon>Embryophyta</taxon>
        <taxon>Tracheophyta</taxon>
        <taxon>Spermatophyta</taxon>
        <taxon>Magnoliopsida</taxon>
        <taxon>Liliopsida</taxon>
        <taxon>Poales</taxon>
        <taxon>Poaceae</taxon>
        <taxon>PACMAD clade</taxon>
        <taxon>Arundinoideae</taxon>
        <taxon>Arundineae</taxon>
        <taxon>Arundo</taxon>
    </lineage>
</organism>
<dbReference type="EMBL" id="GBRH01194951">
    <property type="protein sequence ID" value="JAE02945.1"/>
    <property type="molecule type" value="Transcribed_RNA"/>
</dbReference>
<dbReference type="AlphaFoldDB" id="A0A0A9EQB3"/>
<protein>
    <submittedName>
        <fullName evidence="1">Uncharacterized protein</fullName>
    </submittedName>
</protein>
<sequence length="85" mass="9620">MHSPSRLDQLNIQAQTADKPHHCYQWKKHFPALLQTGQCFAFGHHYRKPLDVSPGTSQASSLLNHHTLARNKRGVQCPMAWPPAP</sequence>